<dbReference type="AlphaFoldDB" id="E8RMN9"/>
<gene>
    <name evidence="1" type="ordered locus">Astex_2265</name>
</gene>
<accession>E8RMN9</accession>
<dbReference type="Proteomes" id="UP000001492">
    <property type="component" value="Chromosome 1"/>
</dbReference>
<name>E8RMN9_ASTEC</name>
<dbReference type="RefSeq" id="WP_013479748.1">
    <property type="nucleotide sequence ID" value="NC_014816.1"/>
</dbReference>
<reference evidence="2" key="1">
    <citation type="submission" date="2010-12" db="EMBL/GenBank/DDBJ databases">
        <title>Complete sequence of chromosome 1 of Asticcacaulis excentricus CB 48.</title>
        <authorList>
            <consortium name="US DOE Joint Genome Institute"/>
            <person name="Lucas S."/>
            <person name="Copeland A."/>
            <person name="Lapidus A."/>
            <person name="Cheng J.-F."/>
            <person name="Bruce D."/>
            <person name="Goodwin L."/>
            <person name="Pitluck S."/>
            <person name="Teshima H."/>
            <person name="Davenport K."/>
            <person name="Detter J.C."/>
            <person name="Han C."/>
            <person name="Tapia R."/>
            <person name="Land M."/>
            <person name="Hauser L."/>
            <person name="Jeffries C."/>
            <person name="Kyrpides N."/>
            <person name="Ivanova N."/>
            <person name="Ovchinnikova G."/>
            <person name="Brun Y.V."/>
            <person name="Woyke T."/>
        </authorList>
    </citation>
    <scope>NUCLEOTIDE SEQUENCE [LARGE SCALE GENOMIC DNA]</scope>
    <source>
        <strain evidence="2">ATCC 15261 / DSM 4724 / KCTC 12464 / NCIMB 9791 / VKM B-1370 / CB 48</strain>
    </source>
</reference>
<sequence>MLQVSKFFSQNDSYYFYYNGDLIRMRSHDGGTLPLSPGWTPSRIILGMKHVNIVEVVHESGSTGLWLLNSHYRFVTHDAQHISESARSELFTHFPQWPILDWGSLHFDQLAPAELSANPIDYRLNVLDNKYINGVKIFNSKSIQEIEQLKAFWLENEYLKIENALTPEAVALIDKHVTFNHREALDDPRQFYRMHNDGECGDFIDQFHMAAHEYYELLLSSELLRCAAFAMKYVRNSDLLPHYDNILTQISSTVCYKFGPDGAENPLFLDRAKFLNPYQQRVTVKDKENIPSENIVRIDLKPGDLAIFRGRTHLHWREAIDGEMDFRAVLIHFSESQYNGTMLRPGPVEDIPYHLIDFDDYRAFREKYAVYFERAGMRYT</sequence>
<dbReference type="EMBL" id="CP002395">
    <property type="protein sequence ID" value="ADU13920.1"/>
    <property type="molecule type" value="Genomic_DNA"/>
</dbReference>
<dbReference type="HOGENOM" id="CLU_726933_0_0_5"/>
<keyword evidence="2" id="KW-1185">Reference proteome</keyword>
<proteinExistence type="predicted"/>
<dbReference type="STRING" id="573065.Astex_2265"/>
<protein>
    <submittedName>
        <fullName evidence="1">Uncharacterized protein</fullName>
    </submittedName>
</protein>
<dbReference type="OrthoDB" id="9798229at2"/>
<dbReference type="SUPFAM" id="SSF51197">
    <property type="entry name" value="Clavaminate synthase-like"/>
    <property type="match status" value="1"/>
</dbReference>
<dbReference type="KEGG" id="aex:Astex_2265"/>
<organism evidence="1 2">
    <name type="scientific">Asticcacaulis excentricus (strain ATCC 15261 / DSM 4724 / KCTC 12464 / NCIMB 9791 / VKM B-1370 / CB 48)</name>
    <dbReference type="NCBI Taxonomy" id="573065"/>
    <lineage>
        <taxon>Bacteria</taxon>
        <taxon>Pseudomonadati</taxon>
        <taxon>Pseudomonadota</taxon>
        <taxon>Alphaproteobacteria</taxon>
        <taxon>Caulobacterales</taxon>
        <taxon>Caulobacteraceae</taxon>
        <taxon>Asticcacaulis</taxon>
    </lineage>
</organism>
<evidence type="ECO:0000313" key="2">
    <source>
        <dbReference type="Proteomes" id="UP000001492"/>
    </source>
</evidence>
<evidence type="ECO:0000313" key="1">
    <source>
        <dbReference type="EMBL" id="ADU13920.1"/>
    </source>
</evidence>